<reference evidence="1" key="1">
    <citation type="submission" date="2015-07" db="EMBL/GenBank/DDBJ databases">
        <title>MeaNS - Measles Nucleotide Surveillance Program.</title>
        <authorList>
            <person name="Tran T."/>
            <person name="Druce J."/>
        </authorList>
    </citation>
    <scope>NUCLEOTIDE SEQUENCE</scope>
    <source>
        <strain evidence="1">UCB-OBI-ISO-001</strain>
        <tissue evidence="1">Gonad</tissue>
    </source>
</reference>
<dbReference type="EMBL" id="KQ417211">
    <property type="protein sequence ID" value="KOF93230.1"/>
    <property type="molecule type" value="Genomic_DNA"/>
</dbReference>
<proteinExistence type="predicted"/>
<dbReference type="AlphaFoldDB" id="A0A0L8HWP8"/>
<sequence length="68" mass="7610">MVAAIRLLKNNKVLGLDMMAAEMLEHPIIEHLTALLNVCWTTGQVPEDWQWGVIVKLPKKGNLADCNN</sequence>
<organism evidence="1">
    <name type="scientific">Octopus bimaculoides</name>
    <name type="common">California two-spotted octopus</name>
    <dbReference type="NCBI Taxonomy" id="37653"/>
    <lineage>
        <taxon>Eukaryota</taxon>
        <taxon>Metazoa</taxon>
        <taxon>Spiralia</taxon>
        <taxon>Lophotrochozoa</taxon>
        <taxon>Mollusca</taxon>
        <taxon>Cephalopoda</taxon>
        <taxon>Coleoidea</taxon>
        <taxon>Octopodiformes</taxon>
        <taxon>Octopoda</taxon>
        <taxon>Incirrata</taxon>
        <taxon>Octopodidae</taxon>
        <taxon>Octopus</taxon>
    </lineage>
</organism>
<evidence type="ECO:0000313" key="1">
    <source>
        <dbReference type="EMBL" id="KOF93230.1"/>
    </source>
</evidence>
<protein>
    <submittedName>
        <fullName evidence="1">Uncharacterized protein</fullName>
    </submittedName>
</protein>
<gene>
    <name evidence="1" type="ORF">OCBIM_22004884mg</name>
</gene>
<accession>A0A0L8HWP8</accession>
<name>A0A0L8HWP8_OCTBM</name>